<dbReference type="CDD" id="cd04732">
    <property type="entry name" value="HisA"/>
    <property type="match status" value="1"/>
</dbReference>
<evidence type="ECO:0000256" key="1">
    <source>
        <dbReference type="ARBA" id="ARBA00000901"/>
    </source>
</evidence>
<evidence type="ECO:0000313" key="16">
    <source>
        <dbReference type="Proteomes" id="UP001280629"/>
    </source>
</evidence>
<evidence type="ECO:0000313" key="15">
    <source>
        <dbReference type="EMBL" id="MDW0110269.1"/>
    </source>
</evidence>
<organism evidence="15 16">
    <name type="scientific">Sporosarcina aquimarina</name>
    <dbReference type="NCBI Taxonomy" id="114975"/>
    <lineage>
        <taxon>Bacteria</taxon>
        <taxon>Bacillati</taxon>
        <taxon>Bacillota</taxon>
        <taxon>Bacilli</taxon>
        <taxon>Bacillales</taxon>
        <taxon>Caryophanaceae</taxon>
        <taxon>Sporosarcina</taxon>
    </lineage>
</organism>
<dbReference type="NCBIfam" id="TIGR00007">
    <property type="entry name" value="1-(5-phosphoribosyl)-5-[(5-phosphoribosylamino)methylideneamino]imidazole-4-carboxamide isomerase"/>
    <property type="match status" value="1"/>
</dbReference>
<dbReference type="InterPro" id="IPR006063">
    <property type="entry name" value="HisA_bact_arch"/>
</dbReference>
<dbReference type="InterPro" id="IPR023016">
    <property type="entry name" value="HisA/PriA"/>
</dbReference>
<proteinExistence type="inferred from homology"/>
<reference evidence="15 16" key="1">
    <citation type="submission" date="2023-06" db="EMBL/GenBank/DDBJ databases">
        <title>Sporosarcina sp. nov., isolated from Korean traditional fermented seafood 'Jeotgal'.</title>
        <authorList>
            <person name="Yang A.-I."/>
            <person name="Shin N.-R."/>
        </authorList>
    </citation>
    <scope>NUCLEOTIDE SEQUENCE [LARGE SCALE GENOMIC DNA]</scope>
    <source>
        <strain evidence="15 16">KCTC3840</strain>
    </source>
</reference>
<evidence type="ECO:0000256" key="7">
    <source>
        <dbReference type="ARBA" id="ARBA00022490"/>
    </source>
</evidence>
<dbReference type="RefSeq" id="WP_317935822.1">
    <property type="nucleotide sequence ID" value="NZ_JAUBDH010000005.1"/>
</dbReference>
<keyword evidence="9 12" id="KW-0368">Histidine biosynthesis</keyword>
<dbReference type="InterPro" id="IPR013785">
    <property type="entry name" value="Aldolase_TIM"/>
</dbReference>
<evidence type="ECO:0000256" key="4">
    <source>
        <dbReference type="ARBA" id="ARBA00009667"/>
    </source>
</evidence>
<protein>
    <recommendedName>
        <fullName evidence="6 12">1-(5-phosphoribosyl)-5-[(5-phosphoribosylamino)methylideneamino] imidazole-4-carboxamide isomerase</fullName>
        <ecNumber evidence="5 12">5.3.1.16</ecNumber>
    </recommendedName>
    <alternativeName>
        <fullName evidence="11 12">Phosphoribosylformimino-5-aminoimidazole carboxamide ribotide isomerase</fullName>
    </alternativeName>
</protein>
<evidence type="ECO:0000256" key="14">
    <source>
        <dbReference type="RuleBase" id="RU003658"/>
    </source>
</evidence>
<keyword evidence="10 12" id="KW-0413">Isomerase</keyword>
<dbReference type="EMBL" id="JAUBDH010000005">
    <property type="protein sequence ID" value="MDW0110269.1"/>
    <property type="molecule type" value="Genomic_DNA"/>
</dbReference>
<dbReference type="GO" id="GO:0003949">
    <property type="term" value="F:1-(5-phosphoribosyl)-5-[(5-phosphoribosylamino)methylideneamino]imidazole-4-carboxamide isomerase activity"/>
    <property type="evidence" value="ECO:0007669"/>
    <property type="project" value="UniProtKB-EC"/>
</dbReference>
<dbReference type="Gene3D" id="3.20.20.70">
    <property type="entry name" value="Aldolase class I"/>
    <property type="match status" value="1"/>
</dbReference>
<evidence type="ECO:0000256" key="13">
    <source>
        <dbReference type="RuleBase" id="RU003657"/>
    </source>
</evidence>
<evidence type="ECO:0000256" key="6">
    <source>
        <dbReference type="ARBA" id="ARBA00018464"/>
    </source>
</evidence>
<feature type="active site" description="Proton donor" evidence="12">
    <location>
        <position position="129"/>
    </location>
</feature>
<evidence type="ECO:0000256" key="11">
    <source>
        <dbReference type="ARBA" id="ARBA00030547"/>
    </source>
</evidence>
<dbReference type="EC" id="5.3.1.16" evidence="5 12"/>
<dbReference type="InterPro" id="IPR044524">
    <property type="entry name" value="Isoase_HisA-like"/>
</dbReference>
<dbReference type="SUPFAM" id="SSF51366">
    <property type="entry name" value="Ribulose-phoshate binding barrel"/>
    <property type="match status" value="1"/>
</dbReference>
<keyword evidence="7 12" id="KW-0963">Cytoplasm</keyword>
<comment type="subcellular location">
    <subcellularLocation>
        <location evidence="2 12 14">Cytoplasm</location>
    </subcellularLocation>
</comment>
<evidence type="ECO:0000256" key="5">
    <source>
        <dbReference type="ARBA" id="ARBA00012550"/>
    </source>
</evidence>
<dbReference type="PANTHER" id="PTHR43090">
    <property type="entry name" value="1-(5-PHOSPHORIBOSYL)-5-[(5-PHOSPHORIBOSYLAMINO)METHYLIDENEAMINO] IMIDAZOLE-4-CARBOXAMIDE ISOMERASE"/>
    <property type="match status" value="1"/>
</dbReference>
<comment type="catalytic activity">
    <reaction evidence="1 12 14">
        <text>1-(5-phospho-beta-D-ribosyl)-5-[(5-phospho-beta-D-ribosylamino)methylideneamino]imidazole-4-carboxamide = 5-[(5-phospho-1-deoxy-D-ribulos-1-ylimino)methylamino]-1-(5-phospho-beta-D-ribosyl)imidazole-4-carboxamide</text>
        <dbReference type="Rhea" id="RHEA:15469"/>
        <dbReference type="ChEBI" id="CHEBI:58435"/>
        <dbReference type="ChEBI" id="CHEBI:58525"/>
        <dbReference type="EC" id="5.3.1.16"/>
    </reaction>
</comment>
<sequence length="237" mass="25814">MILFPAIDIQNGKCVRLVQGDFAQETIYNESPLEVGKKWSDQGAVWLHVVDLDGAKAGQSKNRDAIIELVSTLQIPVQVGGGIRSFEAIEDYLENGVARVILGTSAINDPELLAKAVARYGRKIAVSVDAKNGKPTIAGWTEDSDLDVTTLVKRLEDAGVATIIYTDIAKDGMLSGPNFQELQQLQQNTNMDVIASGGVTTVKDIERLLTEELYGAIVGKAIYENETRFEEMMEGIK</sequence>
<evidence type="ECO:0000256" key="2">
    <source>
        <dbReference type="ARBA" id="ARBA00004496"/>
    </source>
</evidence>
<evidence type="ECO:0000256" key="12">
    <source>
        <dbReference type="HAMAP-Rule" id="MF_01014"/>
    </source>
</evidence>
<dbReference type="Proteomes" id="UP001280629">
    <property type="component" value="Unassembled WGS sequence"/>
</dbReference>
<evidence type="ECO:0000256" key="3">
    <source>
        <dbReference type="ARBA" id="ARBA00005133"/>
    </source>
</evidence>
<evidence type="ECO:0000256" key="10">
    <source>
        <dbReference type="ARBA" id="ARBA00023235"/>
    </source>
</evidence>
<feature type="active site" description="Proton acceptor" evidence="12">
    <location>
        <position position="8"/>
    </location>
</feature>
<dbReference type="Pfam" id="PF00977">
    <property type="entry name" value="His_biosynth"/>
    <property type="match status" value="1"/>
</dbReference>
<comment type="similarity">
    <text evidence="4 12 13">Belongs to the HisA/HisF family.</text>
</comment>
<keyword evidence="16" id="KW-1185">Reference proteome</keyword>
<gene>
    <name evidence="12 15" type="primary">hisA</name>
    <name evidence="15" type="ORF">QT716_09505</name>
</gene>
<accession>A0ABU4FZX5</accession>
<evidence type="ECO:0000256" key="8">
    <source>
        <dbReference type="ARBA" id="ARBA00022605"/>
    </source>
</evidence>
<dbReference type="PANTHER" id="PTHR43090:SF2">
    <property type="entry name" value="1-(5-PHOSPHORIBOSYL)-5-[(5-PHOSPHORIBOSYLAMINO)METHYLIDENEAMINO] IMIDAZOLE-4-CARBOXAMIDE ISOMERASE"/>
    <property type="match status" value="1"/>
</dbReference>
<dbReference type="InterPro" id="IPR011060">
    <property type="entry name" value="RibuloseP-bd_barrel"/>
</dbReference>
<evidence type="ECO:0000256" key="9">
    <source>
        <dbReference type="ARBA" id="ARBA00023102"/>
    </source>
</evidence>
<comment type="pathway">
    <text evidence="3 12 14">Amino-acid biosynthesis; L-histidine biosynthesis; L-histidine from 5-phospho-alpha-D-ribose 1-diphosphate: step 4/9.</text>
</comment>
<name>A0ABU4FZX5_9BACL</name>
<dbReference type="HAMAP" id="MF_01014">
    <property type="entry name" value="HisA"/>
    <property type="match status" value="1"/>
</dbReference>
<dbReference type="InterPro" id="IPR006062">
    <property type="entry name" value="His_biosynth"/>
</dbReference>
<comment type="caution">
    <text evidence="15">The sequence shown here is derived from an EMBL/GenBank/DDBJ whole genome shotgun (WGS) entry which is preliminary data.</text>
</comment>
<keyword evidence="8 12" id="KW-0028">Amino-acid biosynthesis</keyword>